<dbReference type="SMART" id="SM00091">
    <property type="entry name" value="PAS"/>
    <property type="match status" value="2"/>
</dbReference>
<dbReference type="InterPro" id="IPR036890">
    <property type="entry name" value="HATPase_C_sf"/>
</dbReference>
<name>A0ABQ2VDU5_9ACTN</name>
<dbReference type="Gene3D" id="3.30.565.10">
    <property type="entry name" value="Histidine kinase-like ATPase, C-terminal domain"/>
    <property type="match status" value="1"/>
</dbReference>
<dbReference type="SUPFAM" id="SSF55781">
    <property type="entry name" value="GAF domain-like"/>
    <property type="match status" value="1"/>
</dbReference>
<dbReference type="InterPro" id="IPR001932">
    <property type="entry name" value="PPM-type_phosphatase-like_dom"/>
</dbReference>
<dbReference type="InterPro" id="IPR035965">
    <property type="entry name" value="PAS-like_dom_sf"/>
</dbReference>
<comment type="caution">
    <text evidence="3">The sequence shown here is derived from an EMBL/GenBank/DDBJ whole genome shotgun (WGS) entry which is preliminary data.</text>
</comment>
<dbReference type="Pfam" id="PF08448">
    <property type="entry name" value="PAS_4"/>
    <property type="match status" value="1"/>
</dbReference>
<dbReference type="Pfam" id="PF13581">
    <property type="entry name" value="HATPase_c_2"/>
    <property type="match status" value="1"/>
</dbReference>
<dbReference type="Gene3D" id="3.30.450.40">
    <property type="match status" value="1"/>
</dbReference>
<dbReference type="PANTHER" id="PTHR43156">
    <property type="entry name" value="STAGE II SPORULATION PROTEIN E-RELATED"/>
    <property type="match status" value="1"/>
</dbReference>
<dbReference type="PROSITE" id="PS50112">
    <property type="entry name" value="PAS"/>
    <property type="match status" value="1"/>
</dbReference>
<feature type="domain" description="PAS" evidence="2">
    <location>
        <begin position="26"/>
        <end position="80"/>
    </location>
</feature>
<dbReference type="SUPFAM" id="SSF55874">
    <property type="entry name" value="ATPase domain of HSP90 chaperone/DNA topoisomerase II/histidine kinase"/>
    <property type="match status" value="1"/>
</dbReference>
<keyword evidence="1" id="KW-0378">Hydrolase</keyword>
<dbReference type="CDD" id="cd16936">
    <property type="entry name" value="HATPase_RsbW-like"/>
    <property type="match status" value="1"/>
</dbReference>
<dbReference type="SMART" id="SM00065">
    <property type="entry name" value="GAF"/>
    <property type="match status" value="1"/>
</dbReference>
<dbReference type="EMBL" id="BMRP01000022">
    <property type="protein sequence ID" value="GGU82048.1"/>
    <property type="molecule type" value="Genomic_DNA"/>
</dbReference>
<dbReference type="Proteomes" id="UP000654471">
    <property type="component" value="Unassembled WGS sequence"/>
</dbReference>
<dbReference type="InterPro" id="IPR003594">
    <property type="entry name" value="HATPase_dom"/>
</dbReference>
<evidence type="ECO:0000259" key="2">
    <source>
        <dbReference type="PROSITE" id="PS50112"/>
    </source>
</evidence>
<dbReference type="InterPro" id="IPR052016">
    <property type="entry name" value="Bact_Sigma-Reg"/>
</dbReference>
<dbReference type="InterPro" id="IPR029016">
    <property type="entry name" value="GAF-like_dom_sf"/>
</dbReference>
<dbReference type="Gene3D" id="3.30.450.20">
    <property type="entry name" value="PAS domain"/>
    <property type="match status" value="2"/>
</dbReference>
<dbReference type="InterPro" id="IPR036457">
    <property type="entry name" value="PPM-type-like_dom_sf"/>
</dbReference>
<dbReference type="Pfam" id="PF00989">
    <property type="entry name" value="PAS"/>
    <property type="match status" value="1"/>
</dbReference>
<dbReference type="SMART" id="SM00331">
    <property type="entry name" value="PP2C_SIG"/>
    <property type="match status" value="1"/>
</dbReference>
<accession>A0ABQ2VDU5</accession>
<dbReference type="InterPro" id="IPR013656">
    <property type="entry name" value="PAS_4"/>
</dbReference>
<proteinExistence type="predicted"/>
<evidence type="ECO:0000313" key="3">
    <source>
        <dbReference type="EMBL" id="GGU82048.1"/>
    </source>
</evidence>
<dbReference type="Gene3D" id="3.60.40.10">
    <property type="entry name" value="PPM-type phosphatase domain"/>
    <property type="match status" value="1"/>
</dbReference>
<dbReference type="CDD" id="cd00130">
    <property type="entry name" value="PAS"/>
    <property type="match status" value="2"/>
</dbReference>
<reference evidence="4" key="1">
    <citation type="journal article" date="2019" name="Int. J. Syst. Evol. Microbiol.">
        <title>The Global Catalogue of Microorganisms (GCM) 10K type strain sequencing project: providing services to taxonomists for standard genome sequencing and annotation.</title>
        <authorList>
            <consortium name="The Broad Institute Genomics Platform"/>
            <consortium name="The Broad Institute Genome Sequencing Center for Infectious Disease"/>
            <person name="Wu L."/>
            <person name="Ma J."/>
        </authorList>
    </citation>
    <scope>NUCLEOTIDE SEQUENCE [LARGE SCALE GENOMIC DNA]</scope>
    <source>
        <strain evidence="4">JCM 3399</strain>
    </source>
</reference>
<gene>
    <name evidence="3" type="ORF">GCM10010211_55020</name>
</gene>
<protein>
    <recommendedName>
        <fullName evidence="2">PAS domain-containing protein</fullName>
    </recommendedName>
</protein>
<sequence>MMDTPVTTLSEGPDDPFAVRCSASALLDDRGRVVGWSKRAEALLGYSSEEVLGRTACDVLLDPRDEDVVMAAVAACVSAGGWFGVLPVRDRGGRRVEVGCRVRAVARADGGTEWVLVGAPAEQVIQWETDRSVLDGMFRRTPIGIAVHAPDLSLLRVNRAIARFGGIPAEHYRGLRTGDFVVSRDAELVEAKLRRVLETGEPLIFTEQPCHLRHDPDRDLVVSVSAFRMQDSAGRTLGVTQMVEDVTDRYRARRRLALLNEAGARIGTTLDVERTARELADVAVTELADCVSVDLLEPVTRGQEPGRETPATVVRAAVRSISEPPSVMYPVGHTTQFPPEAPQGRCLAERRPVLEPVLELSPGWYSLDPAKAERVLELGVHSLIVVPLIARGLVLGVVSLWRWQRPEPFEEDDLTLAEEFAARAAVCIDNARRYTQQHQAALALQRSLLPREVPEHPAVEIDHRYLPADATAGVGGDWFDVIPLSGLRVALVVGDVVGHGIHAAATMGRLRTAVHTLANLDLPPDEVLSHLDDLVDRLAAEQEATDEHAPQVVGATCLYAVYDPVSRRCALARAGHPPPAVVTPDGRVDFPELPAGPPLGLGGLPFEAAELELPEGSLLTLYTDGLLAAHRRDLDEGLAQLRGALSQPARSLGDICKAVEDALLPERPGDDIALLTARTRCLAENKVATWDLPAEATAAAEGRSLVVAQLNDWGLAEMAFTTELIVSELITNAYRYSTGPVTLRLIRDRHLICEVSDTSSTSPHLRHAATTDEGGRGLFLIAQLTERWGTRYVRNGKTIWAEQPLPSVPGGADPHPSRA</sequence>
<dbReference type="InterPro" id="IPR013767">
    <property type="entry name" value="PAS_fold"/>
</dbReference>
<evidence type="ECO:0000256" key="1">
    <source>
        <dbReference type="ARBA" id="ARBA00022801"/>
    </source>
</evidence>
<dbReference type="SUPFAM" id="SSF55785">
    <property type="entry name" value="PYP-like sensor domain (PAS domain)"/>
    <property type="match status" value="2"/>
</dbReference>
<dbReference type="SUPFAM" id="SSF81606">
    <property type="entry name" value="PP2C-like"/>
    <property type="match status" value="1"/>
</dbReference>
<dbReference type="Pfam" id="PF07228">
    <property type="entry name" value="SpoIIE"/>
    <property type="match status" value="1"/>
</dbReference>
<evidence type="ECO:0000313" key="4">
    <source>
        <dbReference type="Proteomes" id="UP000654471"/>
    </source>
</evidence>
<organism evidence="3 4">
    <name type="scientific">Streptomyces albospinus</name>
    <dbReference type="NCBI Taxonomy" id="285515"/>
    <lineage>
        <taxon>Bacteria</taxon>
        <taxon>Bacillati</taxon>
        <taxon>Actinomycetota</taxon>
        <taxon>Actinomycetes</taxon>
        <taxon>Kitasatosporales</taxon>
        <taxon>Streptomycetaceae</taxon>
        <taxon>Streptomyces</taxon>
    </lineage>
</organism>
<dbReference type="Pfam" id="PF01590">
    <property type="entry name" value="GAF"/>
    <property type="match status" value="1"/>
</dbReference>
<dbReference type="InterPro" id="IPR000014">
    <property type="entry name" value="PAS"/>
</dbReference>
<dbReference type="InterPro" id="IPR003018">
    <property type="entry name" value="GAF"/>
</dbReference>
<dbReference type="NCBIfam" id="TIGR00229">
    <property type="entry name" value="sensory_box"/>
    <property type="match status" value="2"/>
</dbReference>
<keyword evidence="4" id="KW-1185">Reference proteome</keyword>
<dbReference type="PANTHER" id="PTHR43156:SF2">
    <property type="entry name" value="STAGE II SPORULATION PROTEIN E"/>
    <property type="match status" value="1"/>
</dbReference>